<proteinExistence type="predicted"/>
<protein>
    <recommendedName>
        <fullName evidence="3">F5/8 type C domain-containing protein</fullName>
    </recommendedName>
</protein>
<gene>
    <name evidence="1" type="ORF">NPE20_01295</name>
</gene>
<dbReference type="Proteomes" id="UP001204376">
    <property type="component" value="Unassembled WGS sequence"/>
</dbReference>
<dbReference type="EMBL" id="JANHOH010000001">
    <property type="protein sequence ID" value="MCQ6956567.1"/>
    <property type="molecule type" value="Genomic_DNA"/>
</dbReference>
<dbReference type="RefSeq" id="WP_256536782.1">
    <property type="nucleotide sequence ID" value="NZ_JANHOH010000001.1"/>
</dbReference>
<sequence length="184" mass="20090">MRRKLTMISIGIVVLMTVFYACKKDKKNVVPKFVAEKCLNEGSSETTIPYNIYLYKITDNGNGTYTWEWRIKNLNPGNGSDGTAPNLNGWDISLGTCIQATDIVSGATSTDGTTWNSFAPTIAVDKGQSCFTDKVIKFDLGTTGSNISYYRLTVNKNVSHNTVTGVYKTSEICGSLETCGFGCE</sequence>
<organism evidence="1 2">
    <name type="scientific">Mucilaginibacter aquariorum</name>
    <dbReference type="NCBI Taxonomy" id="2967225"/>
    <lineage>
        <taxon>Bacteria</taxon>
        <taxon>Pseudomonadati</taxon>
        <taxon>Bacteroidota</taxon>
        <taxon>Sphingobacteriia</taxon>
        <taxon>Sphingobacteriales</taxon>
        <taxon>Sphingobacteriaceae</taxon>
        <taxon>Mucilaginibacter</taxon>
    </lineage>
</organism>
<keyword evidence="2" id="KW-1185">Reference proteome</keyword>
<reference evidence="1 2" key="1">
    <citation type="submission" date="2022-07" db="EMBL/GenBank/DDBJ databases">
        <title>Mucilaginibacter sp. JC4.</title>
        <authorList>
            <person name="Le V."/>
            <person name="Ko S.-R."/>
            <person name="Ahn C.-Y."/>
            <person name="Oh H.-M."/>
        </authorList>
    </citation>
    <scope>NUCLEOTIDE SEQUENCE [LARGE SCALE GENOMIC DNA]</scope>
    <source>
        <strain evidence="1 2">JC4</strain>
    </source>
</reference>
<evidence type="ECO:0000313" key="2">
    <source>
        <dbReference type="Proteomes" id="UP001204376"/>
    </source>
</evidence>
<accession>A0ABT1SW65</accession>
<evidence type="ECO:0000313" key="1">
    <source>
        <dbReference type="EMBL" id="MCQ6956567.1"/>
    </source>
</evidence>
<evidence type="ECO:0008006" key="3">
    <source>
        <dbReference type="Google" id="ProtNLM"/>
    </source>
</evidence>
<comment type="caution">
    <text evidence="1">The sequence shown here is derived from an EMBL/GenBank/DDBJ whole genome shotgun (WGS) entry which is preliminary data.</text>
</comment>
<name>A0ABT1SW65_9SPHI</name>
<dbReference type="PROSITE" id="PS51257">
    <property type="entry name" value="PROKAR_LIPOPROTEIN"/>
    <property type="match status" value="1"/>
</dbReference>